<accession>C5MB28</accession>
<dbReference type="GO" id="GO:0009916">
    <property type="term" value="F:alternative oxidase activity"/>
    <property type="evidence" value="ECO:0007669"/>
    <property type="project" value="UniProtKB-UniRule"/>
</dbReference>
<dbReference type="PIRSF" id="PIRSF005229">
    <property type="entry name" value="AOX"/>
    <property type="match status" value="1"/>
</dbReference>
<feature type="compositionally biased region" description="Low complexity" evidence="18">
    <location>
        <begin position="30"/>
        <end position="50"/>
    </location>
</feature>
<dbReference type="Gene3D" id="1.20.1260.140">
    <property type="entry name" value="Alternative oxidase"/>
    <property type="match status" value="1"/>
</dbReference>
<evidence type="ECO:0000256" key="10">
    <source>
        <dbReference type="ARBA" id="ARBA00022989"/>
    </source>
</evidence>
<feature type="binding site" evidence="16">
    <location>
        <position position="270"/>
    </location>
    <ligand>
        <name>Fe cation</name>
        <dbReference type="ChEBI" id="CHEBI:24875"/>
        <label>2</label>
    </ligand>
</feature>
<keyword evidence="13" id="KW-0496">Mitochondrion</keyword>
<dbReference type="InterPro" id="IPR002680">
    <property type="entry name" value="AOX"/>
</dbReference>
<dbReference type="eggNOG" id="ENOG502QSB5">
    <property type="taxonomic scope" value="Eukaryota"/>
</dbReference>
<feature type="binding site" evidence="16">
    <location>
        <position position="329"/>
    </location>
    <ligand>
        <name>Fe cation</name>
        <dbReference type="ChEBI" id="CHEBI:24875"/>
        <label>2</label>
    </ligand>
</feature>
<evidence type="ECO:0000256" key="14">
    <source>
        <dbReference type="ARBA" id="ARBA00023136"/>
    </source>
</evidence>
<dbReference type="VEuPathDB" id="FungiDB:CTRG_03270"/>
<dbReference type="GO" id="GO:0010230">
    <property type="term" value="P:alternative respiration"/>
    <property type="evidence" value="ECO:0007669"/>
    <property type="project" value="TreeGrafter"/>
</dbReference>
<evidence type="ECO:0000256" key="9">
    <source>
        <dbReference type="ARBA" id="ARBA00022982"/>
    </source>
</evidence>
<dbReference type="OrthoDB" id="16906at2759"/>
<dbReference type="GO" id="GO:0098803">
    <property type="term" value="C:respiratory chain complex"/>
    <property type="evidence" value="ECO:0007669"/>
    <property type="project" value="UniProtKB-UniRule"/>
</dbReference>
<evidence type="ECO:0000256" key="2">
    <source>
        <dbReference type="ARBA" id="ARBA00008388"/>
    </source>
</evidence>
<comment type="cofactor">
    <cofactor evidence="16 17">
        <name>Fe cation</name>
        <dbReference type="ChEBI" id="CHEBI:24875"/>
    </cofactor>
    <text evidence="16 17">Binds 2 iron ions per subunit.</text>
</comment>
<keyword evidence="14 17" id="KW-0472">Membrane</keyword>
<evidence type="ECO:0000256" key="3">
    <source>
        <dbReference type="ARBA" id="ARBA00022448"/>
    </source>
</evidence>
<evidence type="ECO:0000256" key="4">
    <source>
        <dbReference type="ARBA" id="ARBA00022660"/>
    </source>
</evidence>
<name>C5MB28_CANTT</name>
<evidence type="ECO:0000313" key="21">
    <source>
        <dbReference type="Proteomes" id="UP000002037"/>
    </source>
</evidence>
<dbReference type="Proteomes" id="UP000002037">
    <property type="component" value="Unassembled WGS sequence"/>
</dbReference>
<evidence type="ECO:0000256" key="11">
    <source>
        <dbReference type="ARBA" id="ARBA00023002"/>
    </source>
</evidence>
<dbReference type="STRING" id="294747.C5MB28"/>
<dbReference type="GO" id="GO:0046872">
    <property type="term" value="F:metal ion binding"/>
    <property type="evidence" value="ECO:0007669"/>
    <property type="project" value="UniProtKB-UniRule"/>
</dbReference>
<keyword evidence="6 16" id="KW-0479">Metal-binding</keyword>
<dbReference type="PANTHER" id="PTHR31803:SF3">
    <property type="entry name" value="ALTERNATIVE OXIDASE"/>
    <property type="match status" value="1"/>
</dbReference>
<feature type="binding site" evidence="16">
    <location>
        <position position="222"/>
    </location>
    <ligand>
        <name>Fe cation</name>
        <dbReference type="ChEBI" id="CHEBI:24875"/>
        <label>1</label>
    </ligand>
</feature>
<comment type="function">
    <text evidence="15">Catalyzes cyanide-resistant oxygen consumption. May increase respiration when the cytochrome respiratory pathway is restricted, or in response to low temperatures.</text>
</comment>
<gene>
    <name evidence="20" type="ORF">CTRG_03270</name>
</gene>
<feature type="binding site" evidence="16">
    <location>
        <position position="219"/>
    </location>
    <ligand>
        <name>Fe cation</name>
        <dbReference type="ChEBI" id="CHEBI:24875"/>
        <label>1</label>
    </ligand>
</feature>
<sequence>MIAASTYRTIPKLIATTTAANSLKFVRFAASASSSPPPTTTTTTKSSTSSNSVGDENLPTNKDEWETPGFIKHKKAPFDIETKVYNNAGIEQQDDDKFLTTPMYPHIKYSEAGIHRVNVTHRPPVTLGDKISYYGTMTARKCFDFVTGYACPLPDKPHMYDGTRWEMTEGKWMTRVIFLESVAGVPGSVAGFIRHLHSLRMLTRDKAWIESLQDEAYNERMHLLTFIKIGKPSWFTRTIIYIGQGVFTNIFFFLYLMNPRYCHRFVGYLEEEAVRTYTHLLDELDKPGKLPNFQNMQIPTIAVDYWPSLSEESSFKDLVAIIRADESKHREVNHTLANLDTWKDRNPFALQIKDDPNPQPNYGLDVVRPKGWPRKDLFL</sequence>
<dbReference type="FunFam" id="1.20.1260.140:FF:000002">
    <property type="entry name" value="Alternative oxidase"/>
    <property type="match status" value="1"/>
</dbReference>
<dbReference type="KEGG" id="ctp:CTRG_03270"/>
<dbReference type="GO" id="GO:0005743">
    <property type="term" value="C:mitochondrial inner membrane"/>
    <property type="evidence" value="ECO:0007669"/>
    <property type="project" value="UniProtKB-SubCell"/>
</dbReference>
<evidence type="ECO:0000256" key="16">
    <source>
        <dbReference type="PIRSR" id="PIRSR005229-1"/>
    </source>
</evidence>
<evidence type="ECO:0000256" key="7">
    <source>
        <dbReference type="ARBA" id="ARBA00022792"/>
    </source>
</evidence>
<dbReference type="GeneID" id="8295992"/>
<dbReference type="CDD" id="cd01053">
    <property type="entry name" value="AOX"/>
    <property type="match status" value="1"/>
</dbReference>
<dbReference type="InterPro" id="IPR038659">
    <property type="entry name" value="AOX_sf"/>
</dbReference>
<keyword evidence="9 17" id="KW-0249">Electron transport</keyword>
<feature type="compositionally biased region" description="Polar residues" evidence="18">
    <location>
        <begin position="51"/>
        <end position="60"/>
    </location>
</feature>
<feature type="binding site" evidence="16">
    <location>
        <position position="180"/>
    </location>
    <ligand>
        <name>Fe cation</name>
        <dbReference type="ChEBI" id="CHEBI:24875"/>
        <label>1</label>
    </ligand>
</feature>
<keyword evidence="5 17" id="KW-0812">Transmembrane</keyword>
<dbReference type="EMBL" id="GG692398">
    <property type="protein sequence ID" value="EER32845.1"/>
    <property type="molecule type" value="Genomic_DNA"/>
</dbReference>
<evidence type="ECO:0000256" key="19">
    <source>
        <dbReference type="SAM" id="Phobius"/>
    </source>
</evidence>
<feature type="transmembrane region" description="Helical" evidence="19">
    <location>
        <begin position="234"/>
        <end position="256"/>
    </location>
</feature>
<evidence type="ECO:0000256" key="17">
    <source>
        <dbReference type="RuleBase" id="RU003779"/>
    </source>
</evidence>
<evidence type="ECO:0000256" key="13">
    <source>
        <dbReference type="ARBA" id="ARBA00023128"/>
    </source>
</evidence>
<keyword evidence="11 17" id="KW-0560">Oxidoreductase</keyword>
<organism evidence="20 21">
    <name type="scientific">Candida tropicalis (strain ATCC MYA-3404 / T1)</name>
    <name type="common">Yeast</name>
    <dbReference type="NCBI Taxonomy" id="294747"/>
    <lineage>
        <taxon>Eukaryota</taxon>
        <taxon>Fungi</taxon>
        <taxon>Dikarya</taxon>
        <taxon>Ascomycota</taxon>
        <taxon>Saccharomycotina</taxon>
        <taxon>Pichiomycetes</taxon>
        <taxon>Debaryomycetaceae</taxon>
        <taxon>Candida/Lodderomyces clade</taxon>
        <taxon>Candida</taxon>
    </lineage>
</organism>
<protein>
    <recommendedName>
        <fullName evidence="17">Alternative oxidase</fullName>
        <ecNumber evidence="17">1.-.-.-</ecNumber>
    </recommendedName>
</protein>
<keyword evidence="21" id="KW-1185">Reference proteome</keyword>
<comment type="subcellular location">
    <subcellularLocation>
        <location evidence="1">Mitochondrion inner membrane</location>
        <topology evidence="1">Single-pass membrane protein</topology>
        <orientation evidence="1">Matrix side</orientation>
    </subcellularLocation>
</comment>
<evidence type="ECO:0000256" key="5">
    <source>
        <dbReference type="ARBA" id="ARBA00022692"/>
    </source>
</evidence>
<dbReference type="RefSeq" id="XP_002548973.1">
    <property type="nucleotide sequence ID" value="XM_002548927.1"/>
</dbReference>
<evidence type="ECO:0000256" key="12">
    <source>
        <dbReference type="ARBA" id="ARBA00023004"/>
    </source>
</evidence>
<evidence type="ECO:0000256" key="18">
    <source>
        <dbReference type="SAM" id="MobiDB-lite"/>
    </source>
</evidence>
<evidence type="ECO:0000313" key="20">
    <source>
        <dbReference type="EMBL" id="EER32845.1"/>
    </source>
</evidence>
<feature type="binding site" evidence="16">
    <location>
        <position position="326"/>
    </location>
    <ligand>
        <name>Fe cation</name>
        <dbReference type="ChEBI" id="CHEBI:24875"/>
        <label>2</label>
    </ligand>
</feature>
<evidence type="ECO:0000256" key="1">
    <source>
        <dbReference type="ARBA" id="ARBA00004298"/>
    </source>
</evidence>
<feature type="binding site" evidence="16">
    <location>
        <position position="219"/>
    </location>
    <ligand>
        <name>Fe cation</name>
        <dbReference type="ChEBI" id="CHEBI:24875"/>
        <label>2</label>
    </ligand>
</feature>
<keyword evidence="4 17" id="KW-0679">Respiratory chain</keyword>
<dbReference type="EC" id="1.-.-.-" evidence="17"/>
<keyword evidence="10 19" id="KW-1133">Transmembrane helix</keyword>
<feature type="binding site" evidence="16">
    <location>
        <position position="326"/>
    </location>
    <ligand>
        <name>Fe cation</name>
        <dbReference type="ChEBI" id="CHEBI:24875"/>
        <label>1</label>
    </ligand>
</feature>
<keyword evidence="3" id="KW-0813">Transport</keyword>
<proteinExistence type="inferred from homology"/>
<keyword evidence="12 16" id="KW-0408">Iron</keyword>
<dbReference type="PANTHER" id="PTHR31803">
    <property type="entry name" value="ALTERNATIVE OXIDASE"/>
    <property type="match status" value="1"/>
</dbReference>
<dbReference type="HOGENOM" id="CLU_041974_3_0_1"/>
<comment type="similarity">
    <text evidence="2 17">Belongs to the alternative oxidase family.</text>
</comment>
<dbReference type="Pfam" id="PF01786">
    <property type="entry name" value="AOX"/>
    <property type="match status" value="1"/>
</dbReference>
<evidence type="ECO:0000256" key="6">
    <source>
        <dbReference type="ARBA" id="ARBA00022723"/>
    </source>
</evidence>
<keyword evidence="8" id="KW-0809">Transit peptide</keyword>
<dbReference type="AlphaFoldDB" id="C5MB28"/>
<evidence type="ECO:0000256" key="8">
    <source>
        <dbReference type="ARBA" id="ARBA00022946"/>
    </source>
</evidence>
<evidence type="ECO:0000256" key="15">
    <source>
        <dbReference type="ARBA" id="ARBA00025285"/>
    </source>
</evidence>
<keyword evidence="7" id="KW-0999">Mitochondrion inner membrane</keyword>
<feature type="region of interest" description="Disordered" evidence="18">
    <location>
        <begin position="30"/>
        <end position="66"/>
    </location>
</feature>
<reference evidence="20 21" key="1">
    <citation type="journal article" date="2009" name="Nature">
        <title>Evolution of pathogenicity and sexual reproduction in eight Candida genomes.</title>
        <authorList>
            <person name="Butler G."/>
            <person name="Rasmussen M.D."/>
            <person name="Lin M.F."/>
            <person name="Santos M.A."/>
            <person name="Sakthikumar S."/>
            <person name="Munro C.A."/>
            <person name="Rheinbay E."/>
            <person name="Grabherr M."/>
            <person name="Forche A."/>
            <person name="Reedy J.L."/>
            <person name="Agrafioti I."/>
            <person name="Arnaud M.B."/>
            <person name="Bates S."/>
            <person name="Brown A.J."/>
            <person name="Brunke S."/>
            <person name="Costanzo M.C."/>
            <person name="Fitzpatrick D.A."/>
            <person name="de Groot P.W."/>
            <person name="Harris D."/>
            <person name="Hoyer L.L."/>
            <person name="Hube B."/>
            <person name="Klis F.M."/>
            <person name="Kodira C."/>
            <person name="Lennard N."/>
            <person name="Logue M.E."/>
            <person name="Martin R."/>
            <person name="Neiman A.M."/>
            <person name="Nikolaou E."/>
            <person name="Quail M.A."/>
            <person name="Quinn J."/>
            <person name="Santos M.C."/>
            <person name="Schmitzberger F.F."/>
            <person name="Sherlock G."/>
            <person name="Shah P."/>
            <person name="Silverstein K.A."/>
            <person name="Skrzypek M.S."/>
            <person name="Soll D."/>
            <person name="Staggs R."/>
            <person name="Stansfield I."/>
            <person name="Stumpf M.P."/>
            <person name="Sudbery P.E."/>
            <person name="Srikantha T."/>
            <person name="Zeng Q."/>
            <person name="Berman J."/>
            <person name="Berriman M."/>
            <person name="Heitman J."/>
            <person name="Gow N.A."/>
            <person name="Lorenz M.C."/>
            <person name="Birren B.W."/>
            <person name="Kellis M."/>
            <person name="Cuomo C.A."/>
        </authorList>
    </citation>
    <scope>NUCLEOTIDE SEQUENCE [LARGE SCALE GENOMIC DNA]</scope>
    <source>
        <strain evidence="21">ATCC MYA-3404 / T1</strain>
    </source>
</reference>